<feature type="transmembrane region" description="Helical" evidence="6">
    <location>
        <begin position="335"/>
        <end position="355"/>
    </location>
</feature>
<dbReference type="PANTHER" id="PTHR30474:SF1">
    <property type="entry name" value="PEPTIDOGLYCAN GLYCOSYLTRANSFERASE MRDB"/>
    <property type="match status" value="1"/>
</dbReference>
<feature type="transmembrane region" description="Helical" evidence="6">
    <location>
        <begin position="301"/>
        <end position="323"/>
    </location>
</feature>
<keyword evidence="5 6" id="KW-0472">Membrane</keyword>
<name>A0A1G2QFB8_9BACT</name>
<dbReference type="InterPro" id="IPR001182">
    <property type="entry name" value="FtsW/RodA"/>
</dbReference>
<reference evidence="7 8" key="1">
    <citation type="journal article" date="2016" name="Nat. Commun.">
        <title>Thousands of microbial genomes shed light on interconnected biogeochemical processes in an aquifer system.</title>
        <authorList>
            <person name="Anantharaman K."/>
            <person name="Brown C.T."/>
            <person name="Hug L.A."/>
            <person name="Sharon I."/>
            <person name="Castelle C.J."/>
            <person name="Probst A.J."/>
            <person name="Thomas B.C."/>
            <person name="Singh A."/>
            <person name="Wilkins M.J."/>
            <person name="Karaoz U."/>
            <person name="Brodie E.L."/>
            <person name="Williams K.H."/>
            <person name="Hubbard S.S."/>
            <person name="Banfield J.F."/>
        </authorList>
    </citation>
    <scope>NUCLEOTIDE SEQUENCE [LARGE SCALE GENOMIC DNA]</scope>
</reference>
<keyword evidence="3" id="KW-0133">Cell shape</keyword>
<evidence type="ECO:0000313" key="8">
    <source>
        <dbReference type="Proteomes" id="UP000176222"/>
    </source>
</evidence>
<keyword evidence="4 6" id="KW-1133">Transmembrane helix</keyword>
<dbReference type="PANTHER" id="PTHR30474">
    <property type="entry name" value="CELL CYCLE PROTEIN"/>
    <property type="match status" value="1"/>
</dbReference>
<feature type="transmembrane region" description="Helical" evidence="6">
    <location>
        <begin position="159"/>
        <end position="176"/>
    </location>
</feature>
<feature type="transmembrane region" description="Helical" evidence="6">
    <location>
        <begin position="269"/>
        <end position="289"/>
    </location>
</feature>
<dbReference type="Pfam" id="PF01098">
    <property type="entry name" value="FTSW_RODA_SPOVE"/>
    <property type="match status" value="1"/>
</dbReference>
<feature type="transmembrane region" description="Helical" evidence="6">
    <location>
        <begin position="98"/>
        <end position="121"/>
    </location>
</feature>
<dbReference type="AlphaFoldDB" id="A0A1G2QFB8"/>
<dbReference type="EMBL" id="MHTH01000005">
    <property type="protein sequence ID" value="OHA59103.1"/>
    <property type="molecule type" value="Genomic_DNA"/>
</dbReference>
<feature type="transmembrane region" description="Helical" evidence="6">
    <location>
        <begin position="12"/>
        <end position="32"/>
    </location>
</feature>
<comment type="subcellular location">
    <subcellularLocation>
        <location evidence="1">Membrane</location>
        <topology evidence="1">Multi-pass membrane protein</topology>
    </subcellularLocation>
</comment>
<dbReference type="GO" id="GO:0051301">
    <property type="term" value="P:cell division"/>
    <property type="evidence" value="ECO:0007669"/>
    <property type="project" value="InterPro"/>
</dbReference>
<evidence type="ECO:0000256" key="6">
    <source>
        <dbReference type="SAM" id="Phobius"/>
    </source>
</evidence>
<accession>A0A1G2QFB8</accession>
<evidence type="ECO:0000313" key="7">
    <source>
        <dbReference type="EMBL" id="OHA59103.1"/>
    </source>
</evidence>
<dbReference type="NCBIfam" id="TIGR02210">
    <property type="entry name" value="rodA_shape"/>
    <property type="match status" value="1"/>
</dbReference>
<dbReference type="GO" id="GO:0032153">
    <property type="term" value="C:cell division site"/>
    <property type="evidence" value="ECO:0007669"/>
    <property type="project" value="TreeGrafter"/>
</dbReference>
<keyword evidence="2 6" id="KW-0812">Transmembrane</keyword>
<evidence type="ECO:0000256" key="4">
    <source>
        <dbReference type="ARBA" id="ARBA00022989"/>
    </source>
</evidence>
<gene>
    <name evidence="7" type="ORF">A2370_02855</name>
</gene>
<evidence type="ECO:0000256" key="2">
    <source>
        <dbReference type="ARBA" id="ARBA00022692"/>
    </source>
</evidence>
<sequence>MTRVWRNFLNIDWVLFFSTLPLLAFGLITMSSFTAKQYYFDRQLVWIAVSLIAFFVCSLIDWRFLRRSGVIASLYLILISFLSLLFLIGKVSKGAQSWLSFGTIAIQPADFMKIVLVGMLAKYFSRRHIEIANIRHIIISGLYALVPFGLILIQPDFGSALIIFSIWLGMVMVSGISRKHLFAILALGAIVFTIGWFFVLQPYQKARVTAFVHPLADIRGSGYNAFQSMVAVGSGQILGKGVGYGTQSRLNFLPEYQTDFIFAAFAEEWGLVGVAFVFLLFALIVWRLLANAVVGATNFETLFATGLAIFLMAHFIVHVGMNIGLMPITGLPMPFMSYGGSHLLTEFIGLGMLMGMRKYSLAYHRDDIQNEFIGPQ</sequence>
<evidence type="ECO:0000256" key="1">
    <source>
        <dbReference type="ARBA" id="ARBA00004141"/>
    </source>
</evidence>
<feature type="transmembrane region" description="Helical" evidence="6">
    <location>
        <begin position="181"/>
        <end position="199"/>
    </location>
</feature>
<protein>
    <submittedName>
        <fullName evidence="7">Rod shape-determining protein RodA</fullName>
    </submittedName>
</protein>
<feature type="transmembrane region" description="Helical" evidence="6">
    <location>
        <begin position="74"/>
        <end position="92"/>
    </location>
</feature>
<proteinExistence type="predicted"/>
<comment type="caution">
    <text evidence="7">The sequence shown here is derived from an EMBL/GenBank/DDBJ whole genome shotgun (WGS) entry which is preliminary data.</text>
</comment>
<feature type="transmembrane region" description="Helical" evidence="6">
    <location>
        <begin position="133"/>
        <end position="153"/>
    </location>
</feature>
<dbReference type="GO" id="GO:0005886">
    <property type="term" value="C:plasma membrane"/>
    <property type="evidence" value="ECO:0007669"/>
    <property type="project" value="TreeGrafter"/>
</dbReference>
<feature type="transmembrane region" description="Helical" evidence="6">
    <location>
        <begin position="44"/>
        <end position="62"/>
    </location>
</feature>
<evidence type="ECO:0000256" key="3">
    <source>
        <dbReference type="ARBA" id="ARBA00022960"/>
    </source>
</evidence>
<dbReference type="InterPro" id="IPR011923">
    <property type="entry name" value="RodA/MrdB"/>
</dbReference>
<dbReference type="GO" id="GO:0008360">
    <property type="term" value="P:regulation of cell shape"/>
    <property type="evidence" value="ECO:0007669"/>
    <property type="project" value="UniProtKB-KW"/>
</dbReference>
<organism evidence="7 8">
    <name type="scientific">Candidatus Vogelbacteria bacterium RIFOXYB1_FULL_42_16</name>
    <dbReference type="NCBI Taxonomy" id="1802436"/>
    <lineage>
        <taxon>Bacteria</taxon>
        <taxon>Candidatus Vogeliibacteriota</taxon>
    </lineage>
</organism>
<dbReference type="GO" id="GO:0015648">
    <property type="term" value="F:lipid-linked peptidoglycan transporter activity"/>
    <property type="evidence" value="ECO:0007669"/>
    <property type="project" value="TreeGrafter"/>
</dbReference>
<dbReference type="Proteomes" id="UP000176222">
    <property type="component" value="Unassembled WGS sequence"/>
</dbReference>
<evidence type="ECO:0000256" key="5">
    <source>
        <dbReference type="ARBA" id="ARBA00023136"/>
    </source>
</evidence>
<dbReference type="STRING" id="1802436.A2370_02855"/>